<reference evidence="4" key="5">
    <citation type="submission" date="2005-04" db="EMBL/GenBank/DDBJ databases">
        <title>Sequencing, closure, and annotation of Trypanosoma brucei chromosomes 2 through 8.</title>
        <authorList>
            <person name="Ghedin E."/>
            <person name="Blandin G."/>
            <person name="Bartholomeu D."/>
            <person name="Caler E."/>
            <person name="Haas B."/>
            <person name="Hannick L."/>
            <person name="Shallom J."/>
            <person name="Hou L."/>
            <person name="Djikeng A."/>
            <person name="Feldblyum T."/>
            <person name="Hostetler J."/>
            <person name="Johnson J."/>
            <person name="Jones K."/>
            <person name="Koo H.L."/>
            <person name="Larkin C."/>
            <person name="Pai G."/>
            <person name="Peterson J."/>
            <person name="Khalak H.G."/>
            <person name="Salzberg S."/>
            <person name="Simpson A.J."/>
            <person name="Tallon L."/>
            <person name="Van Aken S."/>
            <person name="Wanless D."/>
            <person name="White O."/>
            <person name="Wortman J."/>
            <person name="Fraser C.M."/>
            <person name="El-Sayed N.M.A."/>
        </authorList>
    </citation>
    <scope>NUCLEOTIDE SEQUENCE</scope>
    <source>
        <strain evidence="4">927/4 GUTat10.1</strain>
    </source>
</reference>
<dbReference type="InterPro" id="IPR018200">
    <property type="entry name" value="USP_CS"/>
</dbReference>
<reference evidence="3" key="1">
    <citation type="submission" date="2000-07" db="EMBL/GenBank/DDBJ databases">
        <authorList>
            <person name="El-Sayed N.M."/>
            <person name="Khalak H."/>
            <person name="Adams M.D."/>
        </authorList>
    </citation>
    <scope>NUCLEOTIDE SEQUENCE</scope>
    <source>
        <strain evidence="3">GUTat10.1</strain>
    </source>
</reference>
<dbReference type="OMA" id="QYSHASE"/>
<dbReference type="SUPFAM" id="SSF54001">
    <property type="entry name" value="Cysteine proteinases"/>
    <property type="match status" value="1"/>
</dbReference>
<dbReference type="EMBL" id="CP000069">
    <property type="protein sequence ID" value="AAZ11674.1"/>
    <property type="molecule type" value="Genomic_DNA"/>
</dbReference>
<dbReference type="EC" id="3.1.2.15" evidence="3"/>
<evidence type="ECO:0000259" key="2">
    <source>
        <dbReference type="PROSITE" id="PS50235"/>
    </source>
</evidence>
<evidence type="ECO:0000313" key="5">
    <source>
        <dbReference type="Proteomes" id="UP000008524"/>
    </source>
</evidence>
<dbReference type="CDD" id="cd02664">
    <property type="entry name" value="Peptidase_C19H"/>
    <property type="match status" value="1"/>
</dbReference>
<evidence type="ECO:0000313" key="3">
    <source>
        <dbReference type="EMBL" id="AAX80366.1"/>
    </source>
</evidence>
<accession>D6XHJ5</accession>
<dbReference type="InterPro" id="IPR028889">
    <property type="entry name" value="USP"/>
</dbReference>
<dbReference type="GO" id="GO:0007032">
    <property type="term" value="P:endosome organization"/>
    <property type="evidence" value="ECO:0000318"/>
    <property type="project" value="GO_Central"/>
</dbReference>
<evidence type="ECO:0000256" key="1">
    <source>
        <dbReference type="SAM" id="MobiDB-lite"/>
    </source>
</evidence>
<reference evidence="4" key="2">
    <citation type="journal article" date="2005" name="Science">
        <title>Comparative genomics of trypanosomatid parasitic protozoa.</title>
        <authorList>
            <person name="El-Sayed N.M."/>
            <person name="Myler P.J."/>
            <person name="Blandin G."/>
            <person name="Berriman M."/>
            <person name="Crabtree J."/>
            <person name="Aggarwal G."/>
            <person name="Caler E."/>
            <person name="Renauld H."/>
            <person name="Worthey E.A."/>
            <person name="Hertz-Fowler C."/>
            <person name="Ghedin E."/>
            <person name="Peacock C."/>
            <person name="Bartholomeu D.C."/>
            <person name="Haas B.J."/>
            <person name="Tran A.N."/>
            <person name="Wortman J.R."/>
            <person name="Alsmark U.C."/>
            <person name="Angiuoli S."/>
            <person name="Anupama A."/>
            <person name="Badger J."/>
            <person name="Bringaud F."/>
            <person name="Cadag E."/>
            <person name="Carlton J.M."/>
            <person name="Cerqueira G.C."/>
            <person name="Creasy T."/>
            <person name="Delcher A.L."/>
            <person name="Djikeng A."/>
            <person name="Embley T.M."/>
            <person name="Hauser C."/>
            <person name="Ivens A.C."/>
            <person name="Kummerfeld S.K."/>
            <person name="Pereira-Leal J.B."/>
            <person name="Nilsson D."/>
            <person name="Peterson J."/>
            <person name="Salzberg S.L."/>
            <person name="Shallom J."/>
            <person name="Silva J.C."/>
            <person name="Sundaram J."/>
            <person name="Westenberger S."/>
            <person name="White O."/>
            <person name="Melville S.E."/>
            <person name="Donelson J.E."/>
            <person name="Andersson B."/>
            <person name="Stuart K.D."/>
            <person name="Hall N."/>
        </authorList>
    </citation>
    <scope>NUCLEOTIDE SEQUENCE</scope>
    <source>
        <strain evidence="4">927/4 GUTat10.1</strain>
    </source>
</reference>
<organism evidence="3 5">
    <name type="scientific">Trypanosoma brucei brucei (strain 927/4 GUTat10.1)</name>
    <dbReference type="NCBI Taxonomy" id="185431"/>
    <lineage>
        <taxon>Eukaryota</taxon>
        <taxon>Discoba</taxon>
        <taxon>Euglenozoa</taxon>
        <taxon>Kinetoplastea</taxon>
        <taxon>Metakinetoplastina</taxon>
        <taxon>Trypanosomatida</taxon>
        <taxon>Trypanosomatidae</taxon>
        <taxon>Trypanosoma</taxon>
    </lineage>
</organism>
<dbReference type="PANTHER" id="PTHR24006:SF827">
    <property type="entry name" value="UBIQUITIN CARBOXYL-TERMINAL HYDROLASE 34"/>
    <property type="match status" value="1"/>
</dbReference>
<dbReference type="PROSITE" id="PS00972">
    <property type="entry name" value="USP_1"/>
    <property type="match status" value="1"/>
</dbReference>
<dbReference type="RefSeq" id="XP_845233.1">
    <property type="nucleotide sequence ID" value="XM_840140.1"/>
</dbReference>
<keyword evidence="5" id="KW-1185">Reference proteome</keyword>
<gene>
    <name evidence="3" type="primary">Tb06.3A7.570</name>
    <name evidence="3" type="ORF">Tb927.6.1110</name>
</gene>
<dbReference type="InterPro" id="IPR038765">
    <property type="entry name" value="Papain-like_cys_pep_sf"/>
</dbReference>
<dbReference type="GO" id="GO:0007265">
    <property type="term" value="P:Ras protein signal transduction"/>
    <property type="evidence" value="ECO:0000318"/>
    <property type="project" value="GO_Central"/>
</dbReference>
<dbReference type="AlphaFoldDB" id="Q585D6"/>
<name>Q585D6_TRYB2</name>
<dbReference type="PaxDb" id="5691-AAZ11674"/>
<dbReference type="Pfam" id="PF00443">
    <property type="entry name" value="UCH"/>
    <property type="match status" value="1"/>
</dbReference>
<dbReference type="KEGG" id="tbr:Tb927.6.1110"/>
<dbReference type="InterPro" id="IPR001394">
    <property type="entry name" value="Peptidase_C19_UCH"/>
</dbReference>
<dbReference type="InParanoid" id="Q585D6"/>
<dbReference type="InterPro" id="IPR050164">
    <property type="entry name" value="Peptidase_C19"/>
</dbReference>
<feature type="region of interest" description="Disordered" evidence="1">
    <location>
        <begin position="659"/>
        <end position="684"/>
    </location>
</feature>
<proteinExistence type="predicted"/>
<keyword evidence="3" id="KW-0378">Hydrolase</keyword>
<dbReference type="eggNOG" id="KOG1864">
    <property type="taxonomic scope" value="Eukaryota"/>
</dbReference>
<dbReference type="GeneID" id="3657746"/>
<dbReference type="GO" id="GO:0016579">
    <property type="term" value="P:protein deubiquitination"/>
    <property type="evidence" value="ECO:0007669"/>
    <property type="project" value="InterPro"/>
</dbReference>
<dbReference type="Proteomes" id="UP000008524">
    <property type="component" value="Chromosome 6"/>
</dbReference>
<feature type="domain" description="USP" evidence="2">
    <location>
        <begin position="509"/>
        <end position="1060"/>
    </location>
</feature>
<dbReference type="GO" id="GO:0005654">
    <property type="term" value="C:nucleoplasm"/>
    <property type="evidence" value="ECO:0006056"/>
    <property type="project" value="Others"/>
</dbReference>
<feature type="compositionally biased region" description="Acidic residues" evidence="1">
    <location>
        <begin position="662"/>
        <end position="672"/>
    </location>
</feature>
<dbReference type="GO" id="GO:0006511">
    <property type="term" value="P:ubiquitin-dependent protein catabolic process"/>
    <property type="evidence" value="ECO:0007669"/>
    <property type="project" value="InterPro"/>
</dbReference>
<evidence type="ECO:0000313" key="4">
    <source>
        <dbReference type="EMBL" id="AAZ11674.1"/>
    </source>
</evidence>
<dbReference type="InterPro" id="IPR033840">
    <property type="entry name" value="USP38"/>
</dbReference>
<dbReference type="STRING" id="185431.Q585D6"/>
<dbReference type="GO" id="GO:0004843">
    <property type="term" value="F:cysteine-type deubiquitinase activity"/>
    <property type="evidence" value="ECO:0007669"/>
    <property type="project" value="InterPro"/>
</dbReference>
<dbReference type="PROSITE" id="PS50235">
    <property type="entry name" value="USP_3"/>
    <property type="match status" value="1"/>
</dbReference>
<dbReference type="GO" id="GO:0005737">
    <property type="term" value="C:cytoplasm"/>
    <property type="evidence" value="ECO:0006056"/>
    <property type="project" value="Others"/>
</dbReference>
<reference evidence="3" key="4">
    <citation type="submission" date="2005-04" db="EMBL/GenBank/DDBJ databases">
        <title>.</title>
        <authorList>
            <person name="Ghedin E."/>
            <person name="Blandin G."/>
            <person name="Bartholomeu D."/>
            <person name="Caler E."/>
            <person name="Haas B."/>
            <person name="Hannick L."/>
            <person name="Shallom J."/>
            <person name="Hou L."/>
            <person name="Djikeng A."/>
            <person name="Feldblyum T."/>
            <person name="Hostetler J."/>
            <person name="Johnson J."/>
            <person name="Jones K."/>
            <person name="Koo H.L."/>
            <person name="Larkin C."/>
            <person name="Pai G."/>
            <person name="Peterson J."/>
            <person name="Khalak H.G."/>
            <person name="Salzberg S."/>
            <person name="Simpson A.J."/>
            <person name="Tallon L."/>
            <person name="Van Aken S."/>
            <person name="Wanless D."/>
            <person name="White O."/>
            <person name="Wortman J."/>
            <person name="Fraser C.M."/>
            <person name="El-Sayed N.M.A."/>
        </authorList>
    </citation>
    <scope>NUCLEOTIDE SEQUENCE</scope>
    <source>
        <strain evidence="3">GUTat10.1</strain>
    </source>
</reference>
<feature type="region of interest" description="Disordered" evidence="1">
    <location>
        <begin position="172"/>
        <end position="200"/>
    </location>
</feature>
<dbReference type="PROSITE" id="PS00973">
    <property type="entry name" value="USP_2"/>
    <property type="match status" value="1"/>
</dbReference>
<accession>Q585D6</accession>
<dbReference type="PANTHER" id="PTHR24006">
    <property type="entry name" value="UBIQUITIN CARBOXYL-TERMINAL HYDROLASE"/>
    <property type="match status" value="1"/>
</dbReference>
<reference evidence="4 5" key="3">
    <citation type="journal article" date="2005" name="Science">
        <title>The genome of the African trypanosome Trypanosoma brucei.</title>
        <authorList>
            <person name="Berriman M."/>
            <person name="Ghedin E."/>
            <person name="Hertz-Fowler C."/>
            <person name="Blandin G."/>
            <person name="Renauld H."/>
            <person name="Bartholomeu D.C."/>
            <person name="Lennard N.J."/>
            <person name="Caler E."/>
            <person name="Hamlin N.E."/>
            <person name="Haas B."/>
            <person name="Bohme U."/>
            <person name="Hannick L."/>
            <person name="Aslett M.A."/>
            <person name="Shallom J."/>
            <person name="Marcello L."/>
            <person name="Hou L."/>
            <person name="Wickstead B."/>
            <person name="Alsmark U.C."/>
            <person name="Arrowsmith C."/>
            <person name="Atkin R.J."/>
            <person name="Barron A.J."/>
            <person name="Bringaud F."/>
            <person name="Brooks K."/>
            <person name="Carrington M."/>
            <person name="Cherevach I."/>
            <person name="Chillingworth T.J."/>
            <person name="Churcher C."/>
            <person name="Clark L.N."/>
            <person name="Corton C.H."/>
            <person name="Cronin A."/>
            <person name="Davies R.M."/>
            <person name="Doggett J."/>
            <person name="Djikeng A."/>
            <person name="Feldblyum T."/>
            <person name="Field M.C."/>
            <person name="Fraser A."/>
            <person name="Goodhead I."/>
            <person name="Hance Z."/>
            <person name="Harper D."/>
            <person name="Harris B.R."/>
            <person name="Hauser H."/>
            <person name="Hostetler J."/>
            <person name="Ivens A."/>
            <person name="Jagels K."/>
            <person name="Johnson D."/>
            <person name="Johnson J."/>
            <person name="Jones K."/>
            <person name="Kerhornou A.X."/>
            <person name="Koo H."/>
            <person name="Larke N."/>
            <person name="Landfear S."/>
            <person name="Larkin C."/>
            <person name="Leech V."/>
            <person name="Line A."/>
            <person name="Lord A."/>
            <person name="Macleod A."/>
            <person name="Mooney P.J."/>
            <person name="Moule S."/>
            <person name="Martin D.M."/>
            <person name="Morgan G.W."/>
            <person name="Mungall K."/>
            <person name="Norbertczak H."/>
            <person name="Ormond D."/>
            <person name="Pai G."/>
            <person name="Peacock C.S."/>
            <person name="Peterson J."/>
            <person name="Quail M.A."/>
            <person name="Rabbinowitsch E."/>
            <person name="Rajandream M.A."/>
            <person name="Reitter C."/>
            <person name="Salzberg S.L."/>
            <person name="Sanders M."/>
            <person name="Schobel S."/>
            <person name="Sharp S."/>
            <person name="Simmonds M."/>
            <person name="Simpson A.J."/>
            <person name="Tallon L."/>
            <person name="Turner C.M."/>
            <person name="Tait A."/>
            <person name="Tivey A.R."/>
            <person name="Van Aken S."/>
            <person name="Walker D."/>
            <person name="Wanless D."/>
            <person name="Wang S."/>
            <person name="White B."/>
            <person name="White O."/>
            <person name="Whitehead S."/>
            <person name="Woodward J."/>
            <person name="Wortman J."/>
            <person name="Adams M.D."/>
            <person name="Embley T.M."/>
            <person name="Gull K."/>
            <person name="Ullu E."/>
            <person name="Barry J.D."/>
            <person name="Fairlamb A.H."/>
            <person name="Opperdoes F."/>
            <person name="Barrell B.G."/>
            <person name="Donelson J.E."/>
            <person name="Hall N."/>
            <person name="Fraser C.M."/>
            <person name="Melville S.E."/>
            <person name="El-Sayed N.M."/>
        </authorList>
    </citation>
    <scope>NUCLEOTIDE SEQUENCE [LARGE SCALE GENOMIC DNA]</scope>
    <source>
        <strain evidence="4 5">927/4 GUTat10.1</strain>
    </source>
</reference>
<dbReference type="OrthoDB" id="2420415at2759"/>
<protein>
    <submittedName>
        <fullName evidence="3">Ubiquitin carboxyl-terminal hydrolase, putative</fullName>
        <ecNumber evidence="3">3.1.2.15</ecNumber>
    </submittedName>
</protein>
<dbReference type="EMBL" id="AC073906">
    <property type="protein sequence ID" value="AAX80366.1"/>
    <property type="molecule type" value="Genomic_DNA"/>
</dbReference>
<dbReference type="VEuPathDB" id="TriTrypDB:Tb927.6.1110"/>
<sequence>MVSAGSDFLSQQYSIEEGEAERRAQPSLIDILLQLNSPALFRQSQKVTLPCQRDVINFIVGRISDIGMRVERSRNYVENVSPLGLALVRSALQTAYHNSRMDVFTRSRETGMSRDEVSSEGSGENNFATADGTIAGIVLSSLAGSAEPSLFAGAVSGFLAFGVNFAKPRQETFSGRGRRRRRVETATSPLSHDDETDSIESSLPPLDVALWCLHRVAGEILSTAARKISDFKKSPLAQRNGVPVAAQFFGCHKDPFDCRHNNNGRSEQIVIHLLLQRAYSILKMLHIFALNDTIPADSIPGCAVGGPAADGSGLYTVSAFCSLLKTSMHNDVPSFVHLITESLGNLAEVTRPVVGDISMVGRIALEMISEEVWRFTKSTTPHLIFSLACFSVFPALQRCCTPVNMTRDELSTVANLFRGHIPRLFLDYYKNSSGGADGAGRKQLSSCCPSGEVMKPLYAAPGVKLAPSLDGPRRNADNFEMADGLGNLAAARRGKESGEAVSAVCQLFLGLRNAGNTCFVNSFLQLLFTAKYFSLELVRGVLQVLSERGAADGQVGEDAGGNADINSNKKNNVDSTKVTTAVFHKLSRGADELVVMVALILSQMHWHLRNGYNSCAIDTYRLQQCLPPPFNDGRQHDTSEFAMALMDRIDNFVFTEKNDNIEGQDESNEDCSDSGTKFGKRKDEKQRPMLVSRWFGGNLVSTIKCSGCGAARSRRAPFWIVTVPLRRDGDGAAHVTSSACVAAQGPTANDEREISKSTEIALSADGRVAITTYHTDNASMRGVESKSDCASCDAEENENNAGVPFQRSLQQLLGRVLNYRESREVLQGENMIFCESCCSNEQAEMFTAMHGTVNHSAGLGAHFENEEDEQSQGVVEESAVEGIPHYLILQLNRFQYSHASESHEKVMDAVAIEKCLHVPVRVERKSSRSPLHSSQDDGNMGNMITSPDPNAHREERGECDELVDIQVQYKLRGVLLHNGPGVYSGHYFSLLFHPSGADSTGKECPEVKGERENDEDGLWALANDSHISSVQSKDIDAVLKGSSGVVGPHETPYIVLYERCRKAVGEESGDGRDDTLFPNRVNDLFHLLRGSAKTAY</sequence>
<dbReference type="Gene3D" id="3.90.70.10">
    <property type="entry name" value="Cysteine proteinases"/>
    <property type="match status" value="1"/>
</dbReference>